<proteinExistence type="predicted"/>
<accession>A0A8X6QPA9</accession>
<evidence type="ECO:0000313" key="2">
    <source>
        <dbReference type="Proteomes" id="UP000887013"/>
    </source>
</evidence>
<comment type="caution">
    <text evidence="1">The sequence shown here is derived from an EMBL/GenBank/DDBJ whole genome shotgun (WGS) entry which is preliminary data.</text>
</comment>
<dbReference type="AlphaFoldDB" id="A0A8X6QPA9"/>
<sequence>MERYAPHKGLFKIKYVRQTDSFIQPISSYHFRSYDESLTLLITPPSPPTSQSLPEPMSFGDSIHLATFRCTTFRLDPLIKADSGLVRPPQQRNLAGTARTIGLAHALLYSCQIACRDYAVIMVFSERPRERK</sequence>
<reference evidence="1" key="1">
    <citation type="submission" date="2020-08" db="EMBL/GenBank/DDBJ databases">
        <title>Multicomponent nature underlies the extraordinary mechanical properties of spider dragline silk.</title>
        <authorList>
            <person name="Kono N."/>
            <person name="Nakamura H."/>
            <person name="Mori M."/>
            <person name="Yoshida Y."/>
            <person name="Ohtoshi R."/>
            <person name="Malay A.D."/>
            <person name="Moran D.A.P."/>
            <person name="Tomita M."/>
            <person name="Numata K."/>
            <person name="Arakawa K."/>
        </authorList>
    </citation>
    <scope>NUCLEOTIDE SEQUENCE</scope>
</reference>
<dbReference type="Proteomes" id="UP000887013">
    <property type="component" value="Unassembled WGS sequence"/>
</dbReference>
<evidence type="ECO:0000313" key="1">
    <source>
        <dbReference type="EMBL" id="GFU25026.1"/>
    </source>
</evidence>
<name>A0A8X6QPA9_NEPPI</name>
<gene>
    <name evidence="1" type="ORF">NPIL_543061</name>
</gene>
<dbReference type="EMBL" id="BMAW01081548">
    <property type="protein sequence ID" value="GFU25026.1"/>
    <property type="molecule type" value="Genomic_DNA"/>
</dbReference>
<organism evidence="1 2">
    <name type="scientific">Nephila pilipes</name>
    <name type="common">Giant wood spider</name>
    <name type="synonym">Nephila maculata</name>
    <dbReference type="NCBI Taxonomy" id="299642"/>
    <lineage>
        <taxon>Eukaryota</taxon>
        <taxon>Metazoa</taxon>
        <taxon>Ecdysozoa</taxon>
        <taxon>Arthropoda</taxon>
        <taxon>Chelicerata</taxon>
        <taxon>Arachnida</taxon>
        <taxon>Araneae</taxon>
        <taxon>Araneomorphae</taxon>
        <taxon>Entelegynae</taxon>
        <taxon>Araneoidea</taxon>
        <taxon>Nephilidae</taxon>
        <taxon>Nephila</taxon>
    </lineage>
</organism>
<keyword evidence="2" id="KW-1185">Reference proteome</keyword>
<protein>
    <submittedName>
        <fullName evidence="1">Uncharacterized protein</fullName>
    </submittedName>
</protein>